<dbReference type="Gene3D" id="1.25.40.590">
    <property type="entry name" value="Type IV / VI secretion system, DotU"/>
    <property type="match status" value="1"/>
</dbReference>
<dbReference type="AlphaFoldDB" id="D2R0L9"/>
<dbReference type="STRING" id="530564.Psta_1943"/>
<organism evidence="2 3">
    <name type="scientific">Pirellula staleyi (strain ATCC 27377 / DSM 6068 / ICPB 4128)</name>
    <name type="common">Pirella staleyi</name>
    <dbReference type="NCBI Taxonomy" id="530564"/>
    <lineage>
        <taxon>Bacteria</taxon>
        <taxon>Pseudomonadati</taxon>
        <taxon>Planctomycetota</taxon>
        <taxon>Planctomycetia</taxon>
        <taxon>Pirellulales</taxon>
        <taxon>Pirellulaceae</taxon>
        <taxon>Pirellula</taxon>
    </lineage>
</organism>
<evidence type="ECO:0000259" key="1">
    <source>
        <dbReference type="Pfam" id="PF09850"/>
    </source>
</evidence>
<dbReference type="HOGENOM" id="CLU_1077109_0_0_0"/>
<proteinExistence type="predicted"/>
<dbReference type="eggNOG" id="COG3455">
    <property type="taxonomic scope" value="Bacteria"/>
</dbReference>
<dbReference type="Pfam" id="PF09850">
    <property type="entry name" value="DotU"/>
    <property type="match status" value="1"/>
</dbReference>
<dbReference type="Proteomes" id="UP000001887">
    <property type="component" value="Chromosome"/>
</dbReference>
<sequence>MQASVLDALYPILELTWGWLDKLESSEPVFTDLDFTPALQQALAGKSVDPLVIDELAQVLQRTVSRETLTKSIATHFADSPRQATLLRTAYEAAIRAEIEHAQTQVGPLLGNLIAIDHGLDPEAAFDERQLGIRYAIVCWIDDLLSNASTRWQLRWIEMPLEGMFFGAPARAERFWEQAQLTESLRHFEALEVYLLCVDLGFGSTFPVELIPDGREPPARWTRRVRALVDGSSQIHLPEEQTFPGGEILIRHCEHSRR</sequence>
<dbReference type="KEGG" id="psl:Psta_1943"/>
<gene>
    <name evidence="2" type="ordered locus">Psta_1943</name>
</gene>
<dbReference type="InterPro" id="IPR017732">
    <property type="entry name" value="T4/T6SS_DotU"/>
</dbReference>
<feature type="domain" description="Type IV / VI secretion system DotU" evidence="1">
    <location>
        <begin position="130"/>
        <end position="229"/>
    </location>
</feature>
<protein>
    <recommendedName>
        <fullName evidence="1">Type IV / VI secretion system DotU domain-containing protein</fullName>
    </recommendedName>
</protein>
<dbReference type="InterPro" id="IPR038522">
    <property type="entry name" value="T4/T6SS_DotU_sf"/>
</dbReference>
<dbReference type="EMBL" id="CP001848">
    <property type="protein sequence ID" value="ADB16617.1"/>
    <property type="molecule type" value="Genomic_DNA"/>
</dbReference>
<keyword evidence="3" id="KW-1185">Reference proteome</keyword>
<dbReference type="OrthoDB" id="345640at2"/>
<evidence type="ECO:0000313" key="2">
    <source>
        <dbReference type="EMBL" id="ADB16617.1"/>
    </source>
</evidence>
<evidence type="ECO:0000313" key="3">
    <source>
        <dbReference type="Proteomes" id="UP000001887"/>
    </source>
</evidence>
<accession>D2R0L9</accession>
<name>D2R0L9_PIRSD</name>
<reference evidence="2 3" key="1">
    <citation type="journal article" date="2009" name="Stand. Genomic Sci.">
        <title>Complete genome sequence of Pirellula staleyi type strain (ATCC 27377).</title>
        <authorList>
            <person name="Clum A."/>
            <person name="Tindall B.J."/>
            <person name="Sikorski J."/>
            <person name="Ivanova N."/>
            <person name="Mavrommatis K."/>
            <person name="Lucas S."/>
            <person name="Glavina del Rio T."/>
            <person name="Nolan M."/>
            <person name="Chen F."/>
            <person name="Tice H."/>
            <person name="Pitluck S."/>
            <person name="Cheng J.F."/>
            <person name="Chertkov O."/>
            <person name="Brettin T."/>
            <person name="Han C."/>
            <person name="Detter J.C."/>
            <person name="Kuske C."/>
            <person name="Bruce D."/>
            <person name="Goodwin L."/>
            <person name="Ovchinikova G."/>
            <person name="Pati A."/>
            <person name="Mikhailova N."/>
            <person name="Chen A."/>
            <person name="Palaniappan K."/>
            <person name="Land M."/>
            <person name="Hauser L."/>
            <person name="Chang Y.J."/>
            <person name="Jeffries C.D."/>
            <person name="Chain P."/>
            <person name="Rohde M."/>
            <person name="Goker M."/>
            <person name="Bristow J."/>
            <person name="Eisen J.A."/>
            <person name="Markowitz V."/>
            <person name="Hugenholtz P."/>
            <person name="Kyrpides N.C."/>
            <person name="Klenk H.P."/>
            <person name="Lapidus A."/>
        </authorList>
    </citation>
    <scope>NUCLEOTIDE SEQUENCE [LARGE SCALE GENOMIC DNA]</scope>
    <source>
        <strain evidence="3">ATCC 27377 / DSM 6068 / ICPB 4128</strain>
    </source>
</reference>